<dbReference type="STRING" id="1071381.G8BQG2"/>
<evidence type="ECO:0000313" key="2">
    <source>
        <dbReference type="EMBL" id="CCE61759.1"/>
    </source>
</evidence>
<dbReference type="EMBL" id="HE612857">
    <property type="protein sequence ID" value="CCE61759.1"/>
    <property type="molecule type" value="Genomic_DNA"/>
</dbReference>
<dbReference type="RefSeq" id="XP_003684193.1">
    <property type="nucleotide sequence ID" value="XM_003684145.1"/>
</dbReference>
<dbReference type="Pfam" id="PF12146">
    <property type="entry name" value="Hydrolase_4"/>
    <property type="match status" value="1"/>
</dbReference>
<evidence type="ECO:0000313" key="3">
    <source>
        <dbReference type="Proteomes" id="UP000005666"/>
    </source>
</evidence>
<organism evidence="2 3">
    <name type="scientific">Tetrapisispora phaffii (strain ATCC 24235 / CBS 4417 / NBRC 1672 / NRRL Y-8282 / UCD 70-5)</name>
    <name type="common">Yeast</name>
    <name type="synonym">Fabospora phaffii</name>
    <dbReference type="NCBI Taxonomy" id="1071381"/>
    <lineage>
        <taxon>Eukaryota</taxon>
        <taxon>Fungi</taxon>
        <taxon>Dikarya</taxon>
        <taxon>Ascomycota</taxon>
        <taxon>Saccharomycotina</taxon>
        <taxon>Saccharomycetes</taxon>
        <taxon>Saccharomycetales</taxon>
        <taxon>Saccharomycetaceae</taxon>
        <taxon>Tetrapisispora</taxon>
    </lineage>
</organism>
<dbReference type="OrthoDB" id="449382at2759"/>
<dbReference type="SUPFAM" id="SSF53474">
    <property type="entry name" value="alpha/beta-Hydrolases"/>
    <property type="match status" value="1"/>
</dbReference>
<sequence>MKLKEVREKICVHQHCTSHQRLQRCKVYEMTESRGICYRVVNEIPSHLKLTDSESFVYIKNPKYHIGEGIAGILTLPQSIPNCNKTIKFVLLLHGMQSHKNAIYQPRLAKRLAQLGYMVLRIDFRNNGDSESIVDDNKGRCLQRDLEDIETIYDLVTRESKLLLGGGENELSFDSIVSHSRGVISMFEFVRTTKACIRNLINCSARYEGLTLYDKLTKQHPNWILDNGYEATLLQHNKFVKQWIYKDEMLSFINASEDNFKQIDPQINLLSCYGALDDVVPQSAPSQFATLFHDHHHKLVIIPNANHNYYGHSNDPNILFKPLNKGRVDYNDDLTSVLVSFIAAG</sequence>
<dbReference type="Proteomes" id="UP000005666">
    <property type="component" value="Chromosome 2"/>
</dbReference>
<dbReference type="Gene3D" id="3.40.50.1820">
    <property type="entry name" value="alpha/beta hydrolase"/>
    <property type="match status" value="1"/>
</dbReference>
<feature type="domain" description="Serine aminopeptidase S33" evidence="1">
    <location>
        <begin position="88"/>
        <end position="308"/>
    </location>
</feature>
<reference evidence="2 3" key="1">
    <citation type="journal article" date="2011" name="Proc. Natl. Acad. Sci. U.S.A.">
        <title>Evolutionary erosion of yeast sex chromosomes by mating-type switching accidents.</title>
        <authorList>
            <person name="Gordon J.L."/>
            <person name="Armisen D."/>
            <person name="Proux-Wera E."/>
            <person name="Oheigeartaigh S.S."/>
            <person name="Byrne K.P."/>
            <person name="Wolfe K.H."/>
        </authorList>
    </citation>
    <scope>NUCLEOTIDE SEQUENCE [LARGE SCALE GENOMIC DNA]</scope>
    <source>
        <strain evidence="3">ATCC 24235 / CBS 4417 / NBRC 1672 / NRRL Y-8282 / UCD 70-5</strain>
    </source>
</reference>
<dbReference type="OMA" id="KNAIYQP"/>
<dbReference type="PANTHER" id="PTHR42886">
    <property type="entry name" value="RE40534P-RELATED"/>
    <property type="match status" value="1"/>
</dbReference>
<name>G8BQG2_TETPH</name>
<gene>
    <name evidence="2" type="primary">TPHA0B00870</name>
    <name evidence="2" type="ordered locus">TPHA_0B00870</name>
</gene>
<dbReference type="GeneID" id="11535124"/>
<evidence type="ECO:0000259" key="1">
    <source>
        <dbReference type="Pfam" id="PF12146"/>
    </source>
</evidence>
<proteinExistence type="predicted"/>
<dbReference type="PANTHER" id="PTHR42886:SF53">
    <property type="entry name" value="ALPHA_BETA-HYDROLASES SUPERFAMILY PROTEIN"/>
    <property type="match status" value="1"/>
</dbReference>
<dbReference type="eggNOG" id="KOG4667">
    <property type="taxonomic scope" value="Eukaryota"/>
</dbReference>
<protein>
    <recommendedName>
        <fullName evidence="1">Serine aminopeptidase S33 domain-containing protein</fullName>
    </recommendedName>
</protein>
<keyword evidence="3" id="KW-1185">Reference proteome</keyword>
<dbReference type="InterPro" id="IPR022742">
    <property type="entry name" value="Hydrolase_4"/>
</dbReference>
<dbReference type="HOGENOM" id="CLU_891560_0_0_1"/>
<dbReference type="InterPro" id="IPR029058">
    <property type="entry name" value="AB_hydrolase_fold"/>
</dbReference>
<accession>G8BQG2</accession>
<dbReference type="KEGG" id="tpf:TPHA_0B00870"/>
<dbReference type="AlphaFoldDB" id="G8BQG2"/>